<evidence type="ECO:0000313" key="1">
    <source>
        <dbReference type="EMBL" id="ETD25148.1"/>
    </source>
</evidence>
<dbReference type="InterPro" id="IPR038381">
    <property type="entry name" value="HobA_sf"/>
</dbReference>
<dbReference type="AlphaFoldDB" id="V8CCK7"/>
<gene>
    <name evidence="1" type="ORF">HMPREF2086_00483</name>
</gene>
<dbReference type="STRING" id="1357400.HMPREF2086_00483"/>
<organism evidence="1 2">
    <name type="scientific">Helicobacter macacae MIT 99-5501</name>
    <dbReference type="NCBI Taxonomy" id="1357400"/>
    <lineage>
        <taxon>Bacteria</taxon>
        <taxon>Pseudomonadati</taxon>
        <taxon>Campylobacterota</taxon>
        <taxon>Epsilonproteobacteria</taxon>
        <taxon>Campylobacterales</taxon>
        <taxon>Helicobacteraceae</taxon>
        <taxon>Helicobacter</taxon>
    </lineage>
</organism>
<dbReference type="HOGENOM" id="CLU_127636_0_0_7"/>
<keyword evidence="2" id="KW-1185">Reference proteome</keyword>
<accession>V8CCK7</accession>
<dbReference type="Proteomes" id="UP000018731">
    <property type="component" value="Unassembled WGS sequence"/>
</dbReference>
<protein>
    <submittedName>
        <fullName evidence="1">Uncharacterized protein</fullName>
    </submittedName>
</protein>
<reference evidence="1 2" key="1">
    <citation type="journal article" date="2014" name="Genome Announc.">
        <title>Draft genome sequences of six enterohepatic helicobacter species isolated from humans and one from rhesus macaques.</title>
        <authorList>
            <person name="Shen Z."/>
            <person name="Sheh A."/>
            <person name="Young S.K."/>
            <person name="Abouelliel A."/>
            <person name="Ward D.V."/>
            <person name="Earl A.M."/>
            <person name="Fox J.G."/>
        </authorList>
    </citation>
    <scope>NUCLEOTIDE SEQUENCE [LARGE SCALE GENOMIC DNA]</scope>
    <source>
        <strain evidence="1 2">MIT 99-5501</strain>
    </source>
</reference>
<evidence type="ECO:0000313" key="2">
    <source>
        <dbReference type="Proteomes" id="UP000018731"/>
    </source>
</evidence>
<dbReference type="Gene3D" id="3.40.50.11670">
    <property type="entry name" value="DNA replication regulator HobA"/>
    <property type="match status" value="1"/>
</dbReference>
<dbReference type="EMBL" id="AZJI01000001">
    <property type="protein sequence ID" value="ETD25148.1"/>
    <property type="molecule type" value="Genomic_DNA"/>
</dbReference>
<dbReference type="Pfam" id="PF12163">
    <property type="entry name" value="HobA"/>
    <property type="match status" value="1"/>
</dbReference>
<comment type="caution">
    <text evidence="1">The sequence shown here is derived from an EMBL/GenBank/DDBJ whole genome shotgun (WGS) entry which is preliminary data.</text>
</comment>
<name>V8CCK7_9HELI</name>
<dbReference type="InterPro" id="IPR021011">
    <property type="entry name" value="HobA"/>
</dbReference>
<dbReference type="eggNOG" id="ENOG5032FNN">
    <property type="taxonomic scope" value="Bacteria"/>
</dbReference>
<dbReference type="RefSeq" id="WP_023927186.1">
    <property type="nucleotide sequence ID" value="NZ_KI669454.1"/>
</dbReference>
<sequence length="186" mass="21785">MQEVLDFRSWLLDNIRSDCKKWANDRQWLEVARNIWADTSLPAIKHILDGGALLLATDERRDWFISYALARFHSSSKPRPILPVLSLKSLFPAHFVLQKENMENIRNMLKIAYKDYMFWYVGRSDTIMADLCMGRGNGLFWVLNEGVRQSFVLKESDEFLDYKLIEMLQLFEKSLYASVLGKVVLE</sequence>
<dbReference type="PATRIC" id="fig|1357400.3.peg.658"/>
<proteinExistence type="predicted"/>
<dbReference type="OrthoDB" id="5329076at2"/>